<dbReference type="AlphaFoldDB" id="A0AAN4Z2H7"/>
<dbReference type="Proteomes" id="UP001328107">
    <property type="component" value="Unassembled WGS sequence"/>
</dbReference>
<keyword evidence="2" id="KW-1185">Reference proteome</keyword>
<evidence type="ECO:0000313" key="1">
    <source>
        <dbReference type="EMBL" id="GMR30162.1"/>
    </source>
</evidence>
<accession>A0AAN4Z2H7</accession>
<gene>
    <name evidence="1" type="ORF">PMAYCL1PPCAC_00357</name>
</gene>
<name>A0AAN4Z2H7_9BILA</name>
<comment type="caution">
    <text evidence="1">The sequence shown here is derived from an EMBL/GenBank/DDBJ whole genome shotgun (WGS) entry which is preliminary data.</text>
</comment>
<sequence length="120" mass="13967">MVEQLLSHMGFHFLFRLEQVFDEIRHIPSFLSHSRCCPRYSIRNRAEHPASVRHSRISLCSRIGHGLTSQVCSAQSMLCSRDHVVLQRLIRVVLLLEVSASTYLKILNYRIVIYMANRTD</sequence>
<evidence type="ECO:0000313" key="2">
    <source>
        <dbReference type="Proteomes" id="UP001328107"/>
    </source>
</evidence>
<dbReference type="EMBL" id="BTRK01000001">
    <property type="protein sequence ID" value="GMR30162.1"/>
    <property type="molecule type" value="Genomic_DNA"/>
</dbReference>
<reference evidence="2" key="1">
    <citation type="submission" date="2022-10" db="EMBL/GenBank/DDBJ databases">
        <title>Genome assembly of Pristionchus species.</title>
        <authorList>
            <person name="Yoshida K."/>
            <person name="Sommer R.J."/>
        </authorList>
    </citation>
    <scope>NUCLEOTIDE SEQUENCE [LARGE SCALE GENOMIC DNA]</scope>
    <source>
        <strain evidence="2">RS5460</strain>
    </source>
</reference>
<organism evidence="1 2">
    <name type="scientific">Pristionchus mayeri</name>
    <dbReference type="NCBI Taxonomy" id="1317129"/>
    <lineage>
        <taxon>Eukaryota</taxon>
        <taxon>Metazoa</taxon>
        <taxon>Ecdysozoa</taxon>
        <taxon>Nematoda</taxon>
        <taxon>Chromadorea</taxon>
        <taxon>Rhabditida</taxon>
        <taxon>Rhabditina</taxon>
        <taxon>Diplogasteromorpha</taxon>
        <taxon>Diplogasteroidea</taxon>
        <taxon>Neodiplogasteridae</taxon>
        <taxon>Pristionchus</taxon>
    </lineage>
</organism>
<protein>
    <submittedName>
        <fullName evidence="1">Uncharacterized protein</fullName>
    </submittedName>
</protein>
<proteinExistence type="predicted"/>